<dbReference type="RefSeq" id="WP_076522743.1">
    <property type="nucleotide sequence ID" value="NZ_FTOD01000001.1"/>
</dbReference>
<proteinExistence type="predicted"/>
<keyword evidence="3" id="KW-1185">Reference proteome</keyword>
<organism evidence="2 3">
    <name type="scientific">Kroppenstedtia eburnea</name>
    <dbReference type="NCBI Taxonomy" id="714067"/>
    <lineage>
        <taxon>Bacteria</taxon>
        <taxon>Bacillati</taxon>
        <taxon>Bacillota</taxon>
        <taxon>Bacilli</taxon>
        <taxon>Bacillales</taxon>
        <taxon>Thermoactinomycetaceae</taxon>
        <taxon>Kroppenstedtia</taxon>
    </lineage>
</organism>
<dbReference type="Pfam" id="PF14343">
    <property type="entry name" value="PrcB_C"/>
    <property type="match status" value="1"/>
</dbReference>
<evidence type="ECO:0000259" key="1">
    <source>
        <dbReference type="Pfam" id="PF14343"/>
    </source>
</evidence>
<reference evidence="3" key="1">
    <citation type="submission" date="2017-01" db="EMBL/GenBank/DDBJ databases">
        <authorList>
            <person name="Varghese N."/>
            <person name="Submissions S."/>
        </authorList>
    </citation>
    <scope>NUCLEOTIDE SEQUENCE [LARGE SCALE GENOMIC DNA]</scope>
    <source>
        <strain evidence="3">DSM 45196</strain>
    </source>
</reference>
<accession>A0A1N7IL41</accession>
<dbReference type="InterPro" id="IPR025748">
    <property type="entry name" value="PrcB_C_dom"/>
</dbReference>
<gene>
    <name evidence="2" type="ORF">SAMN05421790_10151</name>
</gene>
<dbReference type="AlphaFoldDB" id="A0A1N7IL41"/>
<name>A0A1N7IL41_9BACL</name>
<evidence type="ECO:0000313" key="2">
    <source>
        <dbReference type="EMBL" id="SIS37762.1"/>
    </source>
</evidence>
<protein>
    <submittedName>
        <fullName evidence="2">PrcB C-terminal</fullName>
    </submittedName>
</protein>
<evidence type="ECO:0000313" key="3">
    <source>
        <dbReference type="Proteomes" id="UP000186795"/>
    </source>
</evidence>
<dbReference type="Proteomes" id="UP000186795">
    <property type="component" value="Unassembled WGS sequence"/>
</dbReference>
<dbReference type="OrthoDB" id="2081723at2"/>
<feature type="domain" description="PrcB C-terminal" evidence="1">
    <location>
        <begin position="51"/>
        <end position="107"/>
    </location>
</feature>
<dbReference type="EMBL" id="FTOD01000001">
    <property type="protein sequence ID" value="SIS37762.1"/>
    <property type="molecule type" value="Genomic_DNA"/>
</dbReference>
<sequence>MGGGGKQAGEFSYRILSIKEQKRLPGGLRNWLEEVKQRRGVHLYRHRGYQYLMISAGMKPNPGHRLELVGIKKERGEPGFLIREVAPEPGKMHPQVITFPCLVIRVKGPVPRVLHANSGEIFTRAVTEADPETKQITESPKD</sequence>